<dbReference type="CTD" id="20329961"/>
<feature type="domain" description="EF-hand" evidence="2">
    <location>
        <begin position="17"/>
        <end position="52"/>
    </location>
</feature>
<dbReference type="SUPFAM" id="SSF47473">
    <property type="entry name" value="EF-hand"/>
    <property type="match status" value="1"/>
</dbReference>
<feature type="non-terminal residue" evidence="3">
    <location>
        <position position="88"/>
    </location>
</feature>
<name>A0A074YVY5_OPIVI</name>
<protein>
    <recommendedName>
        <fullName evidence="2">EF-hand domain-containing protein</fullName>
    </recommendedName>
</protein>
<dbReference type="AlphaFoldDB" id="A0A074YVY5"/>
<dbReference type="InterPro" id="IPR002048">
    <property type="entry name" value="EF_hand_dom"/>
</dbReference>
<keyword evidence="4" id="KW-1185">Reference proteome</keyword>
<dbReference type="OrthoDB" id="26525at2759"/>
<dbReference type="SMART" id="SM00054">
    <property type="entry name" value="EFh"/>
    <property type="match status" value="1"/>
</dbReference>
<dbReference type="Proteomes" id="UP000054324">
    <property type="component" value="Unassembled WGS sequence"/>
</dbReference>
<dbReference type="PROSITE" id="PS50222">
    <property type="entry name" value="EF_HAND_2"/>
    <property type="match status" value="1"/>
</dbReference>
<dbReference type="Gene3D" id="1.10.238.10">
    <property type="entry name" value="EF-hand"/>
    <property type="match status" value="1"/>
</dbReference>
<dbReference type="STRING" id="6198.A0A074YVY5"/>
<evidence type="ECO:0000313" key="4">
    <source>
        <dbReference type="Proteomes" id="UP000054324"/>
    </source>
</evidence>
<proteinExistence type="predicted"/>
<accession>A0A074YVY5</accession>
<keyword evidence="1" id="KW-0106">Calcium</keyword>
<sequence>MDELYEVLKESGNAESTSIKDLQAFIREYDEDGDGKLNYHEFLDYLLDRPNEALLEKTSRELHGGVPHATYSIVSSYSYPITIRIAHP</sequence>
<evidence type="ECO:0000313" key="3">
    <source>
        <dbReference type="EMBL" id="KER18838.1"/>
    </source>
</evidence>
<dbReference type="EMBL" id="KL597778">
    <property type="protein sequence ID" value="KER18838.1"/>
    <property type="molecule type" value="Genomic_DNA"/>
</dbReference>
<organism evidence="3 4">
    <name type="scientific">Opisthorchis viverrini</name>
    <name type="common">Southeast Asian liver fluke</name>
    <dbReference type="NCBI Taxonomy" id="6198"/>
    <lineage>
        <taxon>Eukaryota</taxon>
        <taxon>Metazoa</taxon>
        <taxon>Spiralia</taxon>
        <taxon>Lophotrochozoa</taxon>
        <taxon>Platyhelminthes</taxon>
        <taxon>Trematoda</taxon>
        <taxon>Digenea</taxon>
        <taxon>Opisthorchiida</taxon>
        <taxon>Opisthorchiata</taxon>
        <taxon>Opisthorchiidae</taxon>
        <taxon>Opisthorchis</taxon>
    </lineage>
</organism>
<dbReference type="Pfam" id="PF00036">
    <property type="entry name" value="EF-hand_1"/>
    <property type="match status" value="1"/>
</dbReference>
<dbReference type="InterPro" id="IPR018247">
    <property type="entry name" value="EF_Hand_1_Ca_BS"/>
</dbReference>
<dbReference type="GO" id="GO:0005509">
    <property type="term" value="F:calcium ion binding"/>
    <property type="evidence" value="ECO:0007669"/>
    <property type="project" value="InterPro"/>
</dbReference>
<dbReference type="GeneID" id="20329961"/>
<reference evidence="3 4" key="1">
    <citation type="submission" date="2013-11" db="EMBL/GenBank/DDBJ databases">
        <title>Opisthorchis viverrini - life in the bile duct.</title>
        <authorList>
            <person name="Young N.D."/>
            <person name="Nagarajan N."/>
            <person name="Lin S.J."/>
            <person name="Korhonen P.K."/>
            <person name="Jex A.R."/>
            <person name="Hall R.S."/>
            <person name="Safavi-Hemami H."/>
            <person name="Kaewkong W."/>
            <person name="Bertrand D."/>
            <person name="Gao S."/>
            <person name="Seet Q."/>
            <person name="Wongkham S."/>
            <person name="Teh B.T."/>
            <person name="Wongkham C."/>
            <person name="Intapan P.M."/>
            <person name="Maleewong W."/>
            <person name="Yang X."/>
            <person name="Hu M."/>
            <person name="Wang Z."/>
            <person name="Hofmann A."/>
            <person name="Sternberg P.W."/>
            <person name="Tan P."/>
            <person name="Wang J."/>
            <person name="Gasser R.B."/>
        </authorList>
    </citation>
    <scope>NUCLEOTIDE SEQUENCE [LARGE SCALE GENOMIC DNA]</scope>
</reference>
<dbReference type="CDD" id="cd00051">
    <property type="entry name" value="EFh"/>
    <property type="match status" value="1"/>
</dbReference>
<dbReference type="KEGG" id="ovi:T265_15796"/>
<dbReference type="RefSeq" id="XP_009177415.1">
    <property type="nucleotide sequence ID" value="XM_009179151.1"/>
</dbReference>
<gene>
    <name evidence="3" type="ORF">T265_15796</name>
</gene>
<dbReference type="PROSITE" id="PS00018">
    <property type="entry name" value="EF_HAND_1"/>
    <property type="match status" value="1"/>
</dbReference>
<evidence type="ECO:0000256" key="1">
    <source>
        <dbReference type="ARBA" id="ARBA00022837"/>
    </source>
</evidence>
<dbReference type="InterPro" id="IPR011992">
    <property type="entry name" value="EF-hand-dom_pair"/>
</dbReference>
<evidence type="ECO:0000259" key="2">
    <source>
        <dbReference type="PROSITE" id="PS50222"/>
    </source>
</evidence>